<sequence length="516" mass="55498">MSKIKLTRALISVSNKDGLAQLAKALHESNVEIVSTGATAQEIADLNIPVTNIAEITKFDEILDGRVKTLHPQIHAGILADSRKGEHKKSLAELNIKAFDLVVVNLYPFGETVASGADLESCIEQIDIGGTALIRSAAKNFENVSVIVSPDEYPNLIINLNSGISRELRMRWSAQAFAHTATYDTLIARWFSRKVTPEQDSPSWVGASFTRSQVLRYGENPHQTAALYKGISSEKGIAQAKQLAGKDMSYNNFVDADSARAAVFDHVEPCVAIIKHANPCGIAIGKDLATAYKKALEADKVSAFGGVVATNRKVDKETAQLVNEVFTEVIVAPAFDEDALKILQMKPNLRILQLAGPHMGHRVEWRTISGGVLMQTVDDVEANGDDPTEWKLVAGEKPSAEVLADLEFAWRCVRAPKSNAIVLAKDGGLVGIGMGQVNRVDAAELAVKRAGKDKSKSSVAASDAYFPFADALEILINAGVSAVVHPGGSKNDDEVIAVAKKAGITMYLTGVRHFSH</sequence>
<dbReference type="UniPathway" id="UPA00074">
    <property type="reaction ID" value="UER00133"/>
</dbReference>
<dbReference type="InterPro" id="IPR016193">
    <property type="entry name" value="Cytidine_deaminase-like"/>
</dbReference>
<dbReference type="InterPro" id="IPR036914">
    <property type="entry name" value="MGS-like_dom_sf"/>
</dbReference>
<dbReference type="GO" id="GO:0006189">
    <property type="term" value="P:'de novo' IMP biosynthetic process"/>
    <property type="evidence" value="ECO:0007669"/>
    <property type="project" value="UniProtKB-UniPathway"/>
</dbReference>
<dbReference type="Pfam" id="PF02142">
    <property type="entry name" value="MGS"/>
    <property type="match status" value="1"/>
</dbReference>
<dbReference type="PANTHER" id="PTHR11692">
    <property type="entry name" value="BIFUNCTIONAL PURINE BIOSYNTHESIS PROTEIN PURH"/>
    <property type="match status" value="1"/>
</dbReference>
<feature type="domain" description="MGS-like" evidence="10">
    <location>
        <begin position="1"/>
        <end position="148"/>
    </location>
</feature>
<evidence type="ECO:0000256" key="2">
    <source>
        <dbReference type="ARBA" id="ARBA00004954"/>
    </source>
</evidence>
<dbReference type="HAMAP" id="MF_00139">
    <property type="entry name" value="PurH"/>
    <property type="match status" value="1"/>
</dbReference>
<dbReference type="FunFam" id="3.40.50.1380:FF:000001">
    <property type="entry name" value="Bifunctional purine biosynthesis protein PurH"/>
    <property type="match status" value="1"/>
</dbReference>
<dbReference type="Gene3D" id="3.40.50.1380">
    <property type="entry name" value="Methylglyoxal synthase-like domain"/>
    <property type="match status" value="1"/>
</dbReference>
<dbReference type="AlphaFoldDB" id="A0A6J6EBN5"/>
<dbReference type="GO" id="GO:0004643">
    <property type="term" value="F:phosphoribosylaminoimidazolecarboxamide formyltransferase activity"/>
    <property type="evidence" value="ECO:0007669"/>
    <property type="project" value="UniProtKB-EC"/>
</dbReference>
<proteinExistence type="inferred from homology"/>
<gene>
    <name evidence="11" type="ORF">UFOPK1740_00356</name>
</gene>
<dbReference type="InterPro" id="IPR024051">
    <property type="entry name" value="AICAR_Tfase_dup_dom_sf"/>
</dbReference>
<dbReference type="SMART" id="SM00798">
    <property type="entry name" value="AICARFT_IMPCHas"/>
    <property type="match status" value="1"/>
</dbReference>
<keyword evidence="5" id="KW-0658">Purine biosynthesis</keyword>
<evidence type="ECO:0000259" key="10">
    <source>
        <dbReference type="PROSITE" id="PS51855"/>
    </source>
</evidence>
<protein>
    <submittedName>
        <fullName evidence="11">Unannotated protein</fullName>
    </submittedName>
</protein>
<accession>A0A6J6EBN5</accession>
<dbReference type="PIRSF" id="PIRSF000414">
    <property type="entry name" value="AICARFT_IMPCHas"/>
    <property type="match status" value="1"/>
</dbReference>
<dbReference type="Gene3D" id="3.40.140.20">
    <property type="match status" value="2"/>
</dbReference>
<comment type="similarity">
    <text evidence="3">Belongs to the PurH family.</text>
</comment>
<evidence type="ECO:0000256" key="1">
    <source>
        <dbReference type="ARBA" id="ARBA00004844"/>
    </source>
</evidence>
<reference evidence="11" key="1">
    <citation type="submission" date="2020-05" db="EMBL/GenBank/DDBJ databases">
        <authorList>
            <person name="Chiriac C."/>
            <person name="Salcher M."/>
            <person name="Ghai R."/>
            <person name="Kavagutti S V."/>
        </authorList>
    </citation>
    <scope>NUCLEOTIDE SEQUENCE</scope>
</reference>
<evidence type="ECO:0000256" key="8">
    <source>
        <dbReference type="ARBA" id="ARBA00050488"/>
    </source>
</evidence>
<dbReference type="InterPro" id="IPR002695">
    <property type="entry name" value="PurH-like"/>
</dbReference>
<dbReference type="Pfam" id="PF01808">
    <property type="entry name" value="AICARFT_IMPCHas"/>
    <property type="match status" value="1"/>
</dbReference>
<dbReference type="FunFam" id="3.40.140.20:FF:000002">
    <property type="entry name" value="Bifunctional purine biosynthesis protein PurH"/>
    <property type="match status" value="1"/>
</dbReference>
<dbReference type="InterPro" id="IPR011607">
    <property type="entry name" value="MGS-like_dom"/>
</dbReference>
<dbReference type="PANTHER" id="PTHR11692:SF0">
    <property type="entry name" value="BIFUNCTIONAL PURINE BIOSYNTHESIS PROTEIN ATIC"/>
    <property type="match status" value="1"/>
</dbReference>
<dbReference type="GO" id="GO:0005829">
    <property type="term" value="C:cytosol"/>
    <property type="evidence" value="ECO:0007669"/>
    <property type="project" value="TreeGrafter"/>
</dbReference>
<dbReference type="SUPFAM" id="SSF53927">
    <property type="entry name" value="Cytidine deaminase-like"/>
    <property type="match status" value="1"/>
</dbReference>
<dbReference type="PROSITE" id="PS51855">
    <property type="entry name" value="MGS"/>
    <property type="match status" value="1"/>
</dbReference>
<evidence type="ECO:0000256" key="4">
    <source>
        <dbReference type="ARBA" id="ARBA00022679"/>
    </source>
</evidence>
<dbReference type="FunFam" id="3.40.140.20:FF:000001">
    <property type="entry name" value="Bifunctional purine biosynthesis protein PurH"/>
    <property type="match status" value="1"/>
</dbReference>
<keyword evidence="6" id="KW-0378">Hydrolase</keyword>
<keyword evidence="4" id="KW-0808">Transferase</keyword>
<dbReference type="CDD" id="cd01421">
    <property type="entry name" value="IMPCH"/>
    <property type="match status" value="1"/>
</dbReference>
<comment type="pathway">
    <text evidence="2">Purine metabolism; IMP biosynthesis via de novo pathway; 5-formamido-1-(5-phospho-D-ribosyl)imidazole-4-carboxamide from 5-amino-1-(5-phospho-D-ribosyl)imidazole-4-carboxamide (10-formyl THF route): step 1/1.</text>
</comment>
<comment type="pathway">
    <text evidence="1">Purine metabolism; IMP biosynthesis via de novo pathway; IMP from 5-formamido-1-(5-phospho-D-ribosyl)imidazole-4-carboxamide: step 1/1.</text>
</comment>
<dbReference type="SMART" id="SM00851">
    <property type="entry name" value="MGS"/>
    <property type="match status" value="1"/>
</dbReference>
<dbReference type="NCBIfam" id="TIGR00355">
    <property type="entry name" value="purH"/>
    <property type="match status" value="1"/>
</dbReference>
<evidence type="ECO:0000256" key="9">
    <source>
        <dbReference type="ARBA" id="ARBA00050687"/>
    </source>
</evidence>
<dbReference type="EMBL" id="CAEZTU010000009">
    <property type="protein sequence ID" value="CAB4572715.1"/>
    <property type="molecule type" value="Genomic_DNA"/>
</dbReference>
<evidence type="ECO:0000256" key="3">
    <source>
        <dbReference type="ARBA" id="ARBA00007667"/>
    </source>
</evidence>
<evidence type="ECO:0000256" key="7">
    <source>
        <dbReference type="ARBA" id="ARBA00023268"/>
    </source>
</evidence>
<keyword evidence="7" id="KW-0511">Multifunctional enzyme</keyword>
<evidence type="ECO:0000256" key="5">
    <source>
        <dbReference type="ARBA" id="ARBA00022755"/>
    </source>
</evidence>
<evidence type="ECO:0000256" key="6">
    <source>
        <dbReference type="ARBA" id="ARBA00022801"/>
    </source>
</evidence>
<evidence type="ECO:0000313" key="11">
    <source>
        <dbReference type="EMBL" id="CAB4572715.1"/>
    </source>
</evidence>
<organism evidence="11">
    <name type="scientific">freshwater metagenome</name>
    <dbReference type="NCBI Taxonomy" id="449393"/>
    <lineage>
        <taxon>unclassified sequences</taxon>
        <taxon>metagenomes</taxon>
        <taxon>ecological metagenomes</taxon>
    </lineage>
</organism>
<comment type="catalytic activity">
    <reaction evidence="9">
        <text>IMP + H2O = 5-formamido-1-(5-phospho-D-ribosyl)imidazole-4-carboxamide</text>
        <dbReference type="Rhea" id="RHEA:18445"/>
        <dbReference type="ChEBI" id="CHEBI:15377"/>
        <dbReference type="ChEBI" id="CHEBI:58053"/>
        <dbReference type="ChEBI" id="CHEBI:58467"/>
        <dbReference type="EC" id="3.5.4.10"/>
    </reaction>
</comment>
<comment type="catalytic activity">
    <reaction evidence="8">
        <text>(6R)-10-formyltetrahydrofolate + 5-amino-1-(5-phospho-beta-D-ribosyl)imidazole-4-carboxamide = 5-formamido-1-(5-phospho-D-ribosyl)imidazole-4-carboxamide + (6S)-5,6,7,8-tetrahydrofolate</text>
        <dbReference type="Rhea" id="RHEA:22192"/>
        <dbReference type="ChEBI" id="CHEBI:57453"/>
        <dbReference type="ChEBI" id="CHEBI:58467"/>
        <dbReference type="ChEBI" id="CHEBI:58475"/>
        <dbReference type="ChEBI" id="CHEBI:195366"/>
        <dbReference type="EC" id="2.1.2.3"/>
    </reaction>
</comment>
<name>A0A6J6EBN5_9ZZZZ</name>
<dbReference type="SUPFAM" id="SSF52335">
    <property type="entry name" value="Methylglyoxal synthase-like"/>
    <property type="match status" value="1"/>
</dbReference>
<dbReference type="GO" id="GO:0003937">
    <property type="term" value="F:IMP cyclohydrolase activity"/>
    <property type="evidence" value="ECO:0007669"/>
    <property type="project" value="UniProtKB-EC"/>
</dbReference>
<dbReference type="NCBIfam" id="NF002049">
    <property type="entry name" value="PRK00881.1"/>
    <property type="match status" value="1"/>
</dbReference>